<evidence type="ECO:0000256" key="1">
    <source>
        <dbReference type="ARBA" id="ARBA00022630"/>
    </source>
</evidence>
<comment type="caution">
    <text evidence="6">The sequence shown here is derived from an EMBL/GenBank/DDBJ whole genome shotgun (WGS) entry which is preliminary data.</text>
</comment>
<name>A0ABN2FX06_9ACTN</name>
<protein>
    <submittedName>
        <fullName evidence="6">LLM class F420-dependent oxidoreductase</fullName>
    </submittedName>
</protein>
<keyword evidence="4" id="KW-0503">Monooxygenase</keyword>
<evidence type="ECO:0000256" key="4">
    <source>
        <dbReference type="ARBA" id="ARBA00023033"/>
    </source>
</evidence>
<dbReference type="InterPro" id="IPR050172">
    <property type="entry name" value="SsuD_RutA_monooxygenase"/>
</dbReference>
<keyword evidence="3" id="KW-0560">Oxidoreductase</keyword>
<dbReference type="SUPFAM" id="SSF51679">
    <property type="entry name" value="Bacterial luciferase-like"/>
    <property type="match status" value="1"/>
</dbReference>
<dbReference type="PANTHER" id="PTHR42847:SF4">
    <property type="entry name" value="ALKANESULFONATE MONOOXYGENASE-RELATED"/>
    <property type="match status" value="1"/>
</dbReference>
<sequence>MYLGLFMINGYVCATDPSVAVAAATAAEAAGWESVWTGEHYVLPEPGVGRGPEADTPMLDPFIALANVAAHTRKLRLGSGLTVVPLHHPLMLAKQIVSLDRISGGRFMFGAGVGYLQPEFDALGASMADRGDRTADYLDAMRAIWAGDRSFSSKHVSYEGVRAEPGPLRAGGPPLHFGGHVQRVFDRTVRQADGWYGWELSPERTQTALDGLRKAAADNERPAGMGEIEISVTPPTQVPLDDKLIDAYAELGVDRLIVVPPRKAHDNADELGRFVERMGDRIASHPALTPA</sequence>
<dbReference type="InterPro" id="IPR011251">
    <property type="entry name" value="Luciferase-like_dom"/>
</dbReference>
<proteinExistence type="predicted"/>
<evidence type="ECO:0000259" key="5">
    <source>
        <dbReference type="Pfam" id="PF00296"/>
    </source>
</evidence>
<evidence type="ECO:0000313" key="6">
    <source>
        <dbReference type="EMBL" id="GAA1660691.1"/>
    </source>
</evidence>
<evidence type="ECO:0000256" key="2">
    <source>
        <dbReference type="ARBA" id="ARBA00022643"/>
    </source>
</evidence>
<dbReference type="RefSeq" id="WP_344307157.1">
    <property type="nucleotide sequence ID" value="NZ_BAAANY010000002.1"/>
</dbReference>
<dbReference type="InterPro" id="IPR036661">
    <property type="entry name" value="Luciferase-like_sf"/>
</dbReference>
<gene>
    <name evidence="6" type="ORF">GCM10009765_07710</name>
</gene>
<keyword evidence="2" id="KW-0288">FMN</keyword>
<dbReference type="PANTHER" id="PTHR42847">
    <property type="entry name" value="ALKANESULFONATE MONOOXYGENASE"/>
    <property type="match status" value="1"/>
</dbReference>
<dbReference type="Gene3D" id="3.20.20.30">
    <property type="entry name" value="Luciferase-like domain"/>
    <property type="match status" value="1"/>
</dbReference>
<dbReference type="Proteomes" id="UP001500618">
    <property type="component" value="Unassembled WGS sequence"/>
</dbReference>
<dbReference type="Pfam" id="PF00296">
    <property type="entry name" value="Bac_luciferase"/>
    <property type="match status" value="1"/>
</dbReference>
<organism evidence="6 7">
    <name type="scientific">Fodinicola feengrottensis</name>
    <dbReference type="NCBI Taxonomy" id="435914"/>
    <lineage>
        <taxon>Bacteria</taxon>
        <taxon>Bacillati</taxon>
        <taxon>Actinomycetota</taxon>
        <taxon>Actinomycetes</taxon>
        <taxon>Mycobacteriales</taxon>
        <taxon>Fodinicola</taxon>
    </lineage>
</organism>
<evidence type="ECO:0000313" key="7">
    <source>
        <dbReference type="Proteomes" id="UP001500618"/>
    </source>
</evidence>
<feature type="domain" description="Luciferase-like" evidence="5">
    <location>
        <begin position="17"/>
        <end position="257"/>
    </location>
</feature>
<dbReference type="NCBIfam" id="TIGR03619">
    <property type="entry name" value="F420_Rv2161c"/>
    <property type="match status" value="1"/>
</dbReference>
<accession>A0ABN2FX06</accession>
<dbReference type="InterPro" id="IPR019921">
    <property type="entry name" value="Lucif-like_OxRdtase_Rv2161c"/>
</dbReference>
<keyword evidence="7" id="KW-1185">Reference proteome</keyword>
<dbReference type="EMBL" id="BAAANY010000002">
    <property type="protein sequence ID" value="GAA1660691.1"/>
    <property type="molecule type" value="Genomic_DNA"/>
</dbReference>
<keyword evidence="1" id="KW-0285">Flavoprotein</keyword>
<reference evidence="6 7" key="1">
    <citation type="journal article" date="2019" name="Int. J. Syst. Evol. Microbiol.">
        <title>The Global Catalogue of Microorganisms (GCM) 10K type strain sequencing project: providing services to taxonomists for standard genome sequencing and annotation.</title>
        <authorList>
            <consortium name="The Broad Institute Genomics Platform"/>
            <consortium name="The Broad Institute Genome Sequencing Center for Infectious Disease"/>
            <person name="Wu L."/>
            <person name="Ma J."/>
        </authorList>
    </citation>
    <scope>NUCLEOTIDE SEQUENCE [LARGE SCALE GENOMIC DNA]</scope>
    <source>
        <strain evidence="6 7">JCM 14718</strain>
    </source>
</reference>
<evidence type="ECO:0000256" key="3">
    <source>
        <dbReference type="ARBA" id="ARBA00023002"/>
    </source>
</evidence>